<feature type="region of interest" description="Disordered" evidence="1">
    <location>
        <begin position="353"/>
        <end position="374"/>
    </location>
</feature>
<dbReference type="AlphaFoldDB" id="A0A3S0A9V6"/>
<dbReference type="Proteomes" id="UP000278398">
    <property type="component" value="Unassembled WGS sequence"/>
</dbReference>
<name>A0A3S0A9V6_9HYPH</name>
<evidence type="ECO:0000313" key="3">
    <source>
        <dbReference type="EMBL" id="RST86916.1"/>
    </source>
</evidence>
<keyword evidence="4" id="KW-1185">Reference proteome</keyword>
<reference evidence="3 4" key="1">
    <citation type="submission" date="2018-12" db="EMBL/GenBank/DDBJ databases">
        <title>Mesorhizobium carbonis sp. nov., isolated from coal mine water.</title>
        <authorList>
            <person name="Xin W."/>
            <person name="Xu Z."/>
            <person name="Xiang F."/>
            <person name="Zhang J."/>
            <person name="Xi L."/>
            <person name="Liu J."/>
        </authorList>
    </citation>
    <scope>NUCLEOTIDE SEQUENCE [LARGE SCALE GENOMIC DNA]</scope>
    <source>
        <strain evidence="3 4">B2.3</strain>
    </source>
</reference>
<dbReference type="RefSeq" id="WP_126699180.1">
    <property type="nucleotide sequence ID" value="NZ_RWKW01000030.1"/>
</dbReference>
<evidence type="ECO:0000256" key="2">
    <source>
        <dbReference type="SAM" id="SignalP"/>
    </source>
</evidence>
<proteinExistence type="predicted"/>
<feature type="signal peptide" evidence="2">
    <location>
        <begin position="1"/>
        <end position="22"/>
    </location>
</feature>
<gene>
    <name evidence="3" type="ORF">EJC49_08350</name>
</gene>
<keyword evidence="2" id="KW-0732">Signal</keyword>
<evidence type="ECO:0000313" key="4">
    <source>
        <dbReference type="Proteomes" id="UP000278398"/>
    </source>
</evidence>
<comment type="caution">
    <text evidence="3">The sequence shown here is derived from an EMBL/GenBank/DDBJ whole genome shotgun (WGS) entry which is preliminary data.</text>
</comment>
<protein>
    <submittedName>
        <fullName evidence="3">Uncharacterized protein</fullName>
    </submittedName>
</protein>
<organism evidence="3 4">
    <name type="scientific">Aquibium carbonis</name>
    <dbReference type="NCBI Taxonomy" id="2495581"/>
    <lineage>
        <taxon>Bacteria</taxon>
        <taxon>Pseudomonadati</taxon>
        <taxon>Pseudomonadota</taxon>
        <taxon>Alphaproteobacteria</taxon>
        <taxon>Hyphomicrobiales</taxon>
        <taxon>Phyllobacteriaceae</taxon>
        <taxon>Aquibium</taxon>
    </lineage>
</organism>
<accession>A0A3S0A9V6</accession>
<dbReference type="EMBL" id="RWKW01000030">
    <property type="protein sequence ID" value="RST86916.1"/>
    <property type="molecule type" value="Genomic_DNA"/>
</dbReference>
<sequence length="374" mass="40727">MHVRAFVAALSLACLTATPALSADREGWHDMTQSSALDATKDIMLEKLVGDTLDVEAIKSHPNGYNLFVTEIDLNGDGAYEYVWKLMSEVYCDQANCLLHGVSDPDFRMLTAGPIRESLIAYRNDGSGGWRDLLSWGSKVHRWNGTSYEVAGQFAFKTPATREDHLTEKTELQGPWWTGEFKVPGFSVADASGITATRNAFIFYCREDRPRVLIMGQVAPRENQLAYLTTGLRSFYSRYERTEEGDLEIDLSADAGRAILDLQYPIYIQLGRSTWSLSVEGARNALSSAIEGCSSPASPPIMAEVTTLVINASRSLIETIDRSIALGGQGLTRDQAAATILAEWAAAQRVAASPLPGQAPNATTGQPTVAPDAR</sequence>
<feature type="chain" id="PRO_5018545768" evidence="2">
    <location>
        <begin position="23"/>
        <end position="374"/>
    </location>
</feature>
<evidence type="ECO:0000256" key="1">
    <source>
        <dbReference type="SAM" id="MobiDB-lite"/>
    </source>
</evidence>